<evidence type="ECO:0000256" key="22">
    <source>
        <dbReference type="PROSITE-ProRule" id="PRU00047"/>
    </source>
</evidence>
<evidence type="ECO:0000256" key="10">
    <source>
        <dbReference type="ARBA" id="ARBA00022759"/>
    </source>
</evidence>
<gene>
    <name evidence="26" type="ORF">M422DRAFT_81072</name>
</gene>
<keyword evidence="5" id="KW-0645">Protease</keyword>
<evidence type="ECO:0000256" key="18">
    <source>
        <dbReference type="ARBA" id="ARBA00023113"/>
    </source>
</evidence>
<dbReference type="EMBL" id="KN837132">
    <property type="protein sequence ID" value="KIJ42164.1"/>
    <property type="molecule type" value="Genomic_DNA"/>
</dbReference>
<dbReference type="GO" id="GO:0006508">
    <property type="term" value="P:proteolysis"/>
    <property type="evidence" value="ECO:0007669"/>
    <property type="project" value="UniProtKB-KW"/>
</dbReference>
<keyword evidence="7" id="KW-0540">Nuclease</keyword>
<keyword evidence="8" id="KW-0479">Metal-binding</keyword>
<evidence type="ECO:0000256" key="17">
    <source>
        <dbReference type="ARBA" id="ARBA00022932"/>
    </source>
</evidence>
<dbReference type="InterPro" id="IPR054722">
    <property type="entry name" value="PolX-like_BBD"/>
</dbReference>
<dbReference type="GO" id="GO:0008233">
    <property type="term" value="F:peptidase activity"/>
    <property type="evidence" value="ECO:0007669"/>
    <property type="project" value="UniProtKB-KW"/>
</dbReference>
<dbReference type="GO" id="GO:0006310">
    <property type="term" value="P:DNA recombination"/>
    <property type="evidence" value="ECO:0007669"/>
    <property type="project" value="UniProtKB-KW"/>
</dbReference>
<dbReference type="GO" id="GO:0005634">
    <property type="term" value="C:nucleus"/>
    <property type="evidence" value="ECO:0007669"/>
    <property type="project" value="UniProtKB-ARBA"/>
</dbReference>
<dbReference type="InterPro" id="IPR001878">
    <property type="entry name" value="Znf_CCHC"/>
</dbReference>
<dbReference type="InterPro" id="IPR036397">
    <property type="entry name" value="RNaseH_sf"/>
</dbReference>
<evidence type="ECO:0000313" key="27">
    <source>
        <dbReference type="Proteomes" id="UP000054279"/>
    </source>
</evidence>
<reference evidence="26 27" key="1">
    <citation type="submission" date="2014-06" db="EMBL/GenBank/DDBJ databases">
        <title>Evolutionary Origins and Diversification of the Mycorrhizal Mutualists.</title>
        <authorList>
            <consortium name="DOE Joint Genome Institute"/>
            <consortium name="Mycorrhizal Genomics Consortium"/>
            <person name="Kohler A."/>
            <person name="Kuo A."/>
            <person name="Nagy L.G."/>
            <person name="Floudas D."/>
            <person name="Copeland A."/>
            <person name="Barry K.W."/>
            <person name="Cichocki N."/>
            <person name="Veneault-Fourrey C."/>
            <person name="LaButti K."/>
            <person name="Lindquist E.A."/>
            <person name="Lipzen A."/>
            <person name="Lundell T."/>
            <person name="Morin E."/>
            <person name="Murat C."/>
            <person name="Riley R."/>
            <person name="Ohm R."/>
            <person name="Sun H."/>
            <person name="Tunlid A."/>
            <person name="Henrissat B."/>
            <person name="Grigoriev I.V."/>
            <person name="Hibbett D.S."/>
            <person name="Martin F."/>
        </authorList>
    </citation>
    <scope>NUCLEOTIDE SEQUENCE [LARGE SCALE GENOMIC DNA]</scope>
    <source>
        <strain evidence="26 27">SS14</strain>
    </source>
</reference>
<dbReference type="GO" id="GO:0008270">
    <property type="term" value="F:zinc ion binding"/>
    <property type="evidence" value="ECO:0007669"/>
    <property type="project" value="UniProtKB-KW"/>
</dbReference>
<keyword evidence="15" id="KW-0229">DNA integration</keyword>
<dbReference type="Pfam" id="PF13976">
    <property type="entry name" value="gag_pre-integrs"/>
    <property type="match status" value="1"/>
</dbReference>
<dbReference type="PROSITE" id="PS50158">
    <property type="entry name" value="ZF_CCHC"/>
    <property type="match status" value="1"/>
</dbReference>
<keyword evidence="10" id="KW-0255">Endonuclease</keyword>
<dbReference type="Gene3D" id="3.30.420.10">
    <property type="entry name" value="Ribonuclease H-like superfamily/Ribonuclease H"/>
    <property type="match status" value="1"/>
</dbReference>
<dbReference type="Pfam" id="PF00665">
    <property type="entry name" value="rve"/>
    <property type="match status" value="1"/>
</dbReference>
<name>A0A0C9V5H5_SPHS4</name>
<evidence type="ECO:0000256" key="19">
    <source>
        <dbReference type="ARBA" id="ARBA00023172"/>
    </source>
</evidence>
<evidence type="ECO:0000256" key="6">
    <source>
        <dbReference type="ARBA" id="ARBA00022695"/>
    </source>
</evidence>
<evidence type="ECO:0000256" key="7">
    <source>
        <dbReference type="ARBA" id="ARBA00022722"/>
    </source>
</evidence>
<keyword evidence="22" id="KW-0862">Zinc</keyword>
<keyword evidence="17" id="KW-0239">DNA-directed DNA polymerase</keyword>
<keyword evidence="17" id="KW-0808">Transferase</keyword>
<dbReference type="OrthoDB" id="2847449at2759"/>
<evidence type="ECO:0000259" key="25">
    <source>
        <dbReference type="PROSITE" id="PS50994"/>
    </source>
</evidence>
<dbReference type="SUPFAM" id="SSF57756">
    <property type="entry name" value="Retrovirus zinc finger-like domains"/>
    <property type="match status" value="1"/>
</dbReference>
<dbReference type="Pfam" id="PF22936">
    <property type="entry name" value="Pol_BBD"/>
    <property type="match status" value="1"/>
</dbReference>
<feature type="compositionally biased region" description="Basic and acidic residues" evidence="23">
    <location>
        <begin position="144"/>
        <end position="153"/>
    </location>
</feature>
<dbReference type="AlphaFoldDB" id="A0A0C9V5H5"/>
<comment type="catalytic activity">
    <reaction evidence="21">
        <text>DNA(n) + a 2'-deoxyribonucleoside 5'-triphosphate = DNA(n+1) + diphosphate</text>
        <dbReference type="Rhea" id="RHEA:22508"/>
        <dbReference type="Rhea" id="RHEA-COMP:17339"/>
        <dbReference type="Rhea" id="RHEA-COMP:17340"/>
        <dbReference type="ChEBI" id="CHEBI:33019"/>
        <dbReference type="ChEBI" id="CHEBI:61560"/>
        <dbReference type="ChEBI" id="CHEBI:173112"/>
        <dbReference type="EC" id="2.7.7.7"/>
    </reaction>
</comment>
<dbReference type="GO" id="GO:0003723">
    <property type="term" value="F:RNA binding"/>
    <property type="evidence" value="ECO:0007669"/>
    <property type="project" value="UniProtKB-KW"/>
</dbReference>
<accession>A0A0C9V5H5</accession>
<dbReference type="PANTHER" id="PTHR42648">
    <property type="entry name" value="TRANSPOSASE, PUTATIVE-RELATED"/>
    <property type="match status" value="1"/>
</dbReference>
<evidence type="ECO:0000256" key="23">
    <source>
        <dbReference type="SAM" id="MobiDB-lite"/>
    </source>
</evidence>
<dbReference type="GO" id="GO:0003887">
    <property type="term" value="F:DNA-directed DNA polymerase activity"/>
    <property type="evidence" value="ECO:0007669"/>
    <property type="project" value="UniProtKB-KW"/>
</dbReference>
<keyword evidence="16" id="KW-0695">RNA-directed DNA polymerase</keyword>
<evidence type="ECO:0000256" key="13">
    <source>
        <dbReference type="ARBA" id="ARBA00022842"/>
    </source>
</evidence>
<keyword evidence="27" id="KW-1185">Reference proteome</keyword>
<dbReference type="GO" id="GO:0015074">
    <property type="term" value="P:DNA integration"/>
    <property type="evidence" value="ECO:0007669"/>
    <property type="project" value="UniProtKB-KW"/>
</dbReference>
<feature type="domain" description="CCHC-type" evidence="24">
    <location>
        <begin position="153"/>
        <end position="166"/>
    </location>
</feature>
<evidence type="ECO:0000256" key="14">
    <source>
        <dbReference type="ARBA" id="ARBA00022884"/>
    </source>
</evidence>
<proteinExistence type="predicted"/>
<evidence type="ECO:0000256" key="8">
    <source>
        <dbReference type="ARBA" id="ARBA00022723"/>
    </source>
</evidence>
<dbReference type="SUPFAM" id="SSF53098">
    <property type="entry name" value="Ribonuclease H-like"/>
    <property type="match status" value="1"/>
</dbReference>
<evidence type="ECO:0000256" key="12">
    <source>
        <dbReference type="ARBA" id="ARBA00022840"/>
    </source>
</evidence>
<keyword evidence="12" id="KW-0067">ATP-binding</keyword>
<dbReference type="Pfam" id="PF14223">
    <property type="entry name" value="Retrotran_gag_2"/>
    <property type="match status" value="1"/>
</dbReference>
<keyword evidence="19" id="KW-0233">DNA recombination</keyword>
<dbReference type="Gene3D" id="4.10.60.10">
    <property type="entry name" value="Zinc finger, CCHC-type"/>
    <property type="match status" value="1"/>
</dbReference>
<evidence type="ECO:0000256" key="3">
    <source>
        <dbReference type="ARBA" id="ARBA00022612"/>
    </source>
</evidence>
<keyword evidence="11" id="KW-0378">Hydrolase</keyword>
<dbReference type="InterPro" id="IPR039537">
    <property type="entry name" value="Retrotran_Ty1/copia-like"/>
</dbReference>
<keyword evidence="18" id="KW-0917">Virion maturation</keyword>
<dbReference type="SMART" id="SM00343">
    <property type="entry name" value="ZnF_C2HC"/>
    <property type="match status" value="1"/>
</dbReference>
<evidence type="ECO:0000256" key="21">
    <source>
        <dbReference type="ARBA" id="ARBA00049244"/>
    </source>
</evidence>
<keyword evidence="9" id="KW-0547">Nucleotide-binding</keyword>
<evidence type="ECO:0000256" key="5">
    <source>
        <dbReference type="ARBA" id="ARBA00022670"/>
    </source>
</evidence>
<dbReference type="InterPro" id="IPR025724">
    <property type="entry name" value="GAG-pre-integrase_dom"/>
</dbReference>
<dbReference type="PANTHER" id="PTHR42648:SF11">
    <property type="entry name" value="TRANSPOSON TY4-P GAG-POL POLYPROTEIN"/>
    <property type="match status" value="1"/>
</dbReference>
<dbReference type="InterPro" id="IPR012337">
    <property type="entry name" value="RNaseH-like_sf"/>
</dbReference>
<dbReference type="GO" id="GO:0006397">
    <property type="term" value="P:mRNA processing"/>
    <property type="evidence" value="ECO:0007669"/>
    <property type="project" value="UniProtKB-KW"/>
</dbReference>
<keyword evidence="2" id="KW-0815">Transposition</keyword>
<evidence type="ECO:0000256" key="20">
    <source>
        <dbReference type="ARBA" id="ARBA00048173"/>
    </source>
</evidence>
<keyword evidence="22" id="KW-0863">Zinc-finger</keyword>
<evidence type="ECO:0000256" key="11">
    <source>
        <dbReference type="ARBA" id="ARBA00022801"/>
    </source>
</evidence>
<evidence type="ECO:0000256" key="1">
    <source>
        <dbReference type="ARBA" id="ARBA00002180"/>
    </source>
</evidence>
<dbReference type="HOGENOM" id="CLU_001650_11_7_1"/>
<evidence type="ECO:0000256" key="16">
    <source>
        <dbReference type="ARBA" id="ARBA00022918"/>
    </source>
</evidence>
<keyword evidence="13" id="KW-0460">Magnesium</keyword>
<feature type="domain" description="Integrase catalytic" evidence="25">
    <location>
        <begin position="412"/>
        <end position="578"/>
    </location>
</feature>
<comment type="catalytic activity">
    <reaction evidence="20">
        <text>DNA(n) + a 2'-deoxyribonucleoside 5'-triphosphate = DNA(n+1) + diphosphate</text>
        <dbReference type="Rhea" id="RHEA:22508"/>
        <dbReference type="Rhea" id="RHEA-COMP:17339"/>
        <dbReference type="Rhea" id="RHEA-COMP:17340"/>
        <dbReference type="ChEBI" id="CHEBI:33019"/>
        <dbReference type="ChEBI" id="CHEBI:61560"/>
        <dbReference type="ChEBI" id="CHEBI:173112"/>
        <dbReference type="EC" id="2.7.7.49"/>
    </reaction>
</comment>
<dbReference type="GO" id="GO:0032196">
    <property type="term" value="P:transposition"/>
    <property type="evidence" value="ECO:0007669"/>
    <property type="project" value="UniProtKB-KW"/>
</dbReference>
<evidence type="ECO:0000256" key="2">
    <source>
        <dbReference type="ARBA" id="ARBA00022578"/>
    </source>
</evidence>
<dbReference type="InterPro" id="IPR001584">
    <property type="entry name" value="Integrase_cat-core"/>
</dbReference>
<keyword evidence="14" id="KW-0694">RNA-binding</keyword>
<dbReference type="GO" id="GO:0003964">
    <property type="term" value="F:RNA-directed DNA polymerase activity"/>
    <property type="evidence" value="ECO:0007669"/>
    <property type="project" value="UniProtKB-KW"/>
</dbReference>
<dbReference type="Pfam" id="PF00098">
    <property type="entry name" value="zf-CCHC"/>
    <property type="match status" value="1"/>
</dbReference>
<keyword evidence="3" id="KW-1188">Viral release from host cell</keyword>
<feature type="region of interest" description="Disordered" evidence="23">
    <location>
        <begin position="165"/>
        <end position="196"/>
    </location>
</feature>
<evidence type="ECO:0000256" key="4">
    <source>
        <dbReference type="ARBA" id="ARBA00022664"/>
    </source>
</evidence>
<dbReference type="InterPro" id="IPR036875">
    <property type="entry name" value="Znf_CCHC_sf"/>
</dbReference>
<evidence type="ECO:0000313" key="26">
    <source>
        <dbReference type="EMBL" id="KIJ42164.1"/>
    </source>
</evidence>
<feature type="region of interest" description="Disordered" evidence="23">
    <location>
        <begin position="121"/>
        <end position="153"/>
    </location>
</feature>
<sequence>AEMVHISGATTAQEMWQQLTTVKESKGKLGILAARRALYRFQADESNFNMVDHISELRKRQEELHLLENKVSDEDFAMILLTSLPETWDQYTLSYLGSKGNALTLSSHELIGILLEEDRRRRSRSEEHSAGTAMQSNNRKFKNSRSEKSDKECFNCGKTGHVKKDCWSKGGGQEGKGPRGKRIKGSRKEQANQVEESVGNSFSFMAHNGSHDFSKYDWILDSGTTSHISTTQESFVDYKILNGATVKGIGAQPVPAVGRGSVIVKFTVDGNEKKLQLRDVLHVPSAPNCLLSISRLDNGGGKAEFSNGGCQLRNKNGEIFATGKNVNNLYLLDARADLPGESVNIATALKPSWDEWHRRYGHISINALDTLKRNRLVNGFTIDEASIPLRSCESCIKSKLAHRRFPPEAQNRSNVPGERLMSDVWGPSRVHSIHKSKYYISFTDDCTRMCHILFLKDKGQAFDKIVEYATMVEKKFGISPRFLRFDNGKELVNEKLKAWASQRGIIIETTAPYSPSQNGVAECFNRTLLELARAMLFEKKLPEFLWEEAVAHAAYLRNRAPTRALESKTPYEAWHGTKPNVSHLREFGS</sequence>
<evidence type="ECO:0000256" key="9">
    <source>
        <dbReference type="ARBA" id="ARBA00022741"/>
    </source>
</evidence>
<dbReference type="GO" id="GO:0005524">
    <property type="term" value="F:ATP binding"/>
    <property type="evidence" value="ECO:0007669"/>
    <property type="project" value="UniProtKB-KW"/>
</dbReference>
<evidence type="ECO:0000256" key="15">
    <source>
        <dbReference type="ARBA" id="ARBA00022908"/>
    </source>
</evidence>
<dbReference type="Proteomes" id="UP000054279">
    <property type="component" value="Unassembled WGS sequence"/>
</dbReference>
<comment type="function">
    <text evidence="1">The aspartyl protease (PR) mediates the proteolytic cleavages of the Gag and Gag-Pol polyproteins after assembly of the VLP.</text>
</comment>
<evidence type="ECO:0000259" key="24">
    <source>
        <dbReference type="PROSITE" id="PS50158"/>
    </source>
</evidence>
<protein>
    <submittedName>
        <fullName evidence="26">Uncharacterized protein</fullName>
    </submittedName>
</protein>
<dbReference type="GO" id="GO:0004519">
    <property type="term" value="F:endonuclease activity"/>
    <property type="evidence" value="ECO:0007669"/>
    <property type="project" value="UniProtKB-KW"/>
</dbReference>
<dbReference type="PROSITE" id="PS50994">
    <property type="entry name" value="INTEGRASE"/>
    <property type="match status" value="1"/>
</dbReference>
<feature type="non-terminal residue" evidence="26">
    <location>
        <position position="589"/>
    </location>
</feature>
<organism evidence="26 27">
    <name type="scientific">Sphaerobolus stellatus (strain SS14)</name>
    <dbReference type="NCBI Taxonomy" id="990650"/>
    <lineage>
        <taxon>Eukaryota</taxon>
        <taxon>Fungi</taxon>
        <taxon>Dikarya</taxon>
        <taxon>Basidiomycota</taxon>
        <taxon>Agaricomycotina</taxon>
        <taxon>Agaricomycetes</taxon>
        <taxon>Phallomycetidae</taxon>
        <taxon>Geastrales</taxon>
        <taxon>Sphaerobolaceae</taxon>
        <taxon>Sphaerobolus</taxon>
    </lineage>
</organism>
<keyword evidence="4" id="KW-0507">mRNA processing</keyword>
<keyword evidence="6" id="KW-0548">Nucleotidyltransferase</keyword>
<feature type="non-terminal residue" evidence="26">
    <location>
        <position position="1"/>
    </location>
</feature>